<accession>A0A1H5XKV6</accession>
<dbReference type="PIRSF" id="PIRSF030771">
    <property type="entry name" value="UCP030771"/>
    <property type="match status" value="1"/>
</dbReference>
<dbReference type="AlphaFoldDB" id="A0A1H5XKV6"/>
<dbReference type="OrthoDB" id="8911623at2"/>
<evidence type="ECO:0000313" key="1">
    <source>
        <dbReference type="EMBL" id="SEG12409.1"/>
    </source>
</evidence>
<evidence type="ECO:0000313" key="2">
    <source>
        <dbReference type="Proteomes" id="UP000236745"/>
    </source>
</evidence>
<name>A0A1H5XKV6_9GAMM</name>
<reference evidence="1 2" key="1">
    <citation type="submission" date="2016-10" db="EMBL/GenBank/DDBJ databases">
        <authorList>
            <person name="de Groot N.N."/>
        </authorList>
    </citation>
    <scope>NUCLEOTIDE SEQUENCE [LARGE SCALE GENOMIC DNA]</scope>
    <source>
        <strain evidence="1 2">DSM 22012</strain>
    </source>
</reference>
<protein>
    <submittedName>
        <fullName evidence="1">Predicted phage recombinase, RecA/RadA family</fullName>
    </submittedName>
</protein>
<dbReference type="RefSeq" id="WP_104002330.1">
    <property type="nucleotide sequence ID" value="NZ_FNVQ01000001.1"/>
</dbReference>
<gene>
    <name evidence="1" type="ORF">SAMN05444390_1011423</name>
</gene>
<dbReference type="Proteomes" id="UP000236745">
    <property type="component" value="Unassembled WGS sequence"/>
</dbReference>
<keyword evidence="2" id="KW-1185">Reference proteome</keyword>
<dbReference type="Pfam" id="PF09956">
    <property type="entry name" value="Phage_cement_2"/>
    <property type="match status" value="1"/>
</dbReference>
<dbReference type="EMBL" id="FNVQ01000001">
    <property type="protein sequence ID" value="SEG12409.1"/>
    <property type="molecule type" value="Genomic_DNA"/>
</dbReference>
<sequence>MKNFVQKGETVDFIAPTGGAAAGIPLVVGSLVVIPVLSVPEGYECVGTVEGVFNLPKLSTDTPGQFGKAYWDATNGYVTTTATDNTEIGVFMEALASGTTEADVRLNGVAV</sequence>
<organism evidence="1 2">
    <name type="scientific">Marinobacterium lutimaris</name>
    <dbReference type="NCBI Taxonomy" id="568106"/>
    <lineage>
        <taxon>Bacteria</taxon>
        <taxon>Pseudomonadati</taxon>
        <taxon>Pseudomonadota</taxon>
        <taxon>Gammaproteobacteria</taxon>
        <taxon>Oceanospirillales</taxon>
        <taxon>Oceanospirillaceae</taxon>
        <taxon>Marinobacterium</taxon>
    </lineage>
</organism>
<proteinExistence type="predicted"/>
<dbReference type="InterPro" id="IPR011231">
    <property type="entry name" value="Phage_VT1-Sakai_H0018"/>
</dbReference>